<sequence>MIALRWPGVPWANTAARVIPQPLDGSRAGRRHRDCGLLDEFVASGAELVEFDCEVTDPMSTSPLVGSAVLERGQVPVDRGLGRGDLAGDGLRLFLSLVAAFGAVGEFCGDGRRR</sequence>
<reference evidence="1 2" key="2">
    <citation type="submission" date="2020-03" db="EMBL/GenBank/DDBJ databases">
        <authorList>
            <person name="Ichikawa N."/>
            <person name="Kimura A."/>
            <person name="Kitahashi Y."/>
            <person name="Uohara A."/>
        </authorList>
    </citation>
    <scope>NUCLEOTIDE SEQUENCE [LARGE SCALE GENOMIC DNA]</scope>
    <source>
        <strain evidence="1 2">NBRC 105367</strain>
    </source>
</reference>
<accession>A0A6F8YFQ3</accession>
<protein>
    <submittedName>
        <fullName evidence="1">Uncharacterized protein</fullName>
    </submittedName>
</protein>
<evidence type="ECO:0000313" key="1">
    <source>
        <dbReference type="EMBL" id="BCB84863.1"/>
    </source>
</evidence>
<dbReference type="Proteomes" id="UP000503011">
    <property type="component" value="Chromosome"/>
</dbReference>
<name>A0A6F8YFQ3_9ACTN</name>
<reference evidence="1 2" key="1">
    <citation type="submission" date="2020-03" db="EMBL/GenBank/DDBJ databases">
        <title>Whole genome shotgun sequence of Phytohabitans suffuscus NBRC 105367.</title>
        <authorList>
            <person name="Komaki H."/>
            <person name="Tamura T."/>
        </authorList>
    </citation>
    <scope>NUCLEOTIDE SEQUENCE [LARGE SCALE GENOMIC DNA]</scope>
    <source>
        <strain evidence="1 2">NBRC 105367</strain>
    </source>
</reference>
<dbReference type="KEGG" id="psuu:Psuf_021760"/>
<evidence type="ECO:0000313" key="2">
    <source>
        <dbReference type="Proteomes" id="UP000503011"/>
    </source>
</evidence>
<organism evidence="1 2">
    <name type="scientific">Phytohabitans suffuscus</name>
    <dbReference type="NCBI Taxonomy" id="624315"/>
    <lineage>
        <taxon>Bacteria</taxon>
        <taxon>Bacillati</taxon>
        <taxon>Actinomycetota</taxon>
        <taxon>Actinomycetes</taxon>
        <taxon>Micromonosporales</taxon>
        <taxon>Micromonosporaceae</taxon>
    </lineage>
</organism>
<dbReference type="AlphaFoldDB" id="A0A6F8YFQ3"/>
<keyword evidence="2" id="KW-1185">Reference proteome</keyword>
<proteinExistence type="predicted"/>
<dbReference type="RefSeq" id="WP_232074686.1">
    <property type="nucleotide sequence ID" value="NZ_AP022871.1"/>
</dbReference>
<gene>
    <name evidence="1" type="ORF">Psuf_021760</name>
</gene>
<dbReference type="EMBL" id="AP022871">
    <property type="protein sequence ID" value="BCB84863.1"/>
    <property type="molecule type" value="Genomic_DNA"/>
</dbReference>